<evidence type="ECO:0000313" key="2">
    <source>
        <dbReference type="Proteomes" id="UP000242638"/>
    </source>
</evidence>
<dbReference type="GeneTree" id="ENSGT00940000177117"/>
<dbReference type="CDD" id="cd23767">
    <property type="entry name" value="IQCD"/>
    <property type="match status" value="1"/>
</dbReference>
<dbReference type="SMART" id="SM00015">
    <property type="entry name" value="IQ"/>
    <property type="match status" value="1"/>
</dbReference>
<dbReference type="Proteomes" id="UP000242638">
    <property type="component" value="Unassembled WGS sequence"/>
</dbReference>
<dbReference type="Pfam" id="PF00612">
    <property type="entry name" value="IQ"/>
    <property type="match status" value="1"/>
</dbReference>
<reference evidence="1" key="2">
    <citation type="submission" date="2025-08" db="UniProtKB">
        <authorList>
            <consortium name="Ensembl"/>
        </authorList>
    </citation>
    <scope>IDENTIFICATION</scope>
    <source>
        <strain evidence="1">Guanapo</strain>
    </source>
</reference>
<accession>A0A3P9PP84</accession>
<dbReference type="Ensembl" id="ENSPRET00000023906.1">
    <property type="protein sequence ID" value="ENSPREP00000023666.1"/>
    <property type="gene ID" value="ENSPREG00000015987.1"/>
</dbReference>
<organism evidence="1 2">
    <name type="scientific">Poecilia reticulata</name>
    <name type="common">Guppy</name>
    <name type="synonym">Acanthophacelus reticulatus</name>
    <dbReference type="NCBI Taxonomy" id="8081"/>
    <lineage>
        <taxon>Eukaryota</taxon>
        <taxon>Metazoa</taxon>
        <taxon>Chordata</taxon>
        <taxon>Craniata</taxon>
        <taxon>Vertebrata</taxon>
        <taxon>Euteleostomi</taxon>
        <taxon>Actinopterygii</taxon>
        <taxon>Neopterygii</taxon>
        <taxon>Teleostei</taxon>
        <taxon>Neoteleostei</taxon>
        <taxon>Acanthomorphata</taxon>
        <taxon>Ovalentaria</taxon>
        <taxon>Atherinomorphae</taxon>
        <taxon>Cyprinodontiformes</taxon>
        <taxon>Poeciliidae</taxon>
        <taxon>Poeciliinae</taxon>
        <taxon>Poecilia</taxon>
    </lineage>
</organism>
<dbReference type="AlphaFoldDB" id="A0A3P9PP84"/>
<reference evidence="2" key="1">
    <citation type="submission" date="2013-11" db="EMBL/GenBank/DDBJ databases">
        <title>The genomic landscape of the Guanapo guppy.</title>
        <authorList>
            <person name="Kuenstner A."/>
            <person name="Dreyer C."/>
        </authorList>
    </citation>
    <scope>NUCLEOTIDE SEQUENCE</scope>
    <source>
        <strain evidence="2">Guanapo</strain>
    </source>
</reference>
<dbReference type="Gene3D" id="1.20.5.190">
    <property type="match status" value="1"/>
</dbReference>
<proteinExistence type="predicted"/>
<evidence type="ECO:0000313" key="1">
    <source>
        <dbReference type="Ensembl" id="ENSPREP00000023666.1"/>
    </source>
</evidence>
<dbReference type="Bgee" id="ENSPREG00000015987">
    <property type="expression patterns" value="Expressed in caudal fin"/>
</dbReference>
<reference evidence="1" key="3">
    <citation type="submission" date="2025-09" db="UniProtKB">
        <authorList>
            <consortium name="Ensembl"/>
        </authorList>
    </citation>
    <scope>IDENTIFICATION</scope>
    <source>
        <strain evidence="1">Guanapo</strain>
    </source>
</reference>
<dbReference type="STRING" id="8081.ENSPREP00000023666"/>
<keyword evidence="2" id="KW-1185">Reference proteome</keyword>
<dbReference type="InterPro" id="IPR000048">
    <property type="entry name" value="IQ_motif_EF-hand-BS"/>
</dbReference>
<dbReference type="PROSITE" id="PS50096">
    <property type="entry name" value="IQ"/>
    <property type="match status" value="1"/>
</dbReference>
<protein>
    <submittedName>
        <fullName evidence="1">Uncharacterized protein</fullName>
    </submittedName>
</protein>
<sequence length="82" mass="9221">TRCHSEPPPEPSPLETDIIIEDEPEMQEAAIKIQAAFKGYKARKDMRPVFKERPELLPFGGCLLRGVLFALEIRQPASSITD</sequence>
<name>A0A3P9PP84_POERE</name>